<organism evidence="5 6">
    <name type="scientific">Salipiger mucosus DSM 16094</name>
    <dbReference type="NCBI Taxonomy" id="1123237"/>
    <lineage>
        <taxon>Bacteria</taxon>
        <taxon>Pseudomonadati</taxon>
        <taxon>Pseudomonadota</taxon>
        <taxon>Alphaproteobacteria</taxon>
        <taxon>Rhodobacterales</taxon>
        <taxon>Roseobacteraceae</taxon>
        <taxon>Salipiger</taxon>
    </lineage>
</organism>
<evidence type="ECO:0000259" key="4">
    <source>
        <dbReference type="PROSITE" id="PS50112"/>
    </source>
</evidence>
<dbReference type="PROSITE" id="PS50112">
    <property type="entry name" value="PAS"/>
    <property type="match status" value="1"/>
</dbReference>
<protein>
    <submittedName>
        <fullName evidence="5">Sensor histidine kinase</fullName>
    </submittedName>
</protein>
<sequence length="182" mass="20347">MSATTAELPRALAAYFETSSIALALSETGGDTPLVLVNDGFCRLTGYSEDEVIGRNCRFLQGEETAAASHQELHDFIHDDSQDDGRFAVLNYRKDGSTFLNLVFMSRLRDRFGHTQFILASQFDMTAARRRQRLEENDVKLNRHLEDVQTLGREYGLAMEGSAECLADSVAMIAKLAMDDDR</sequence>
<accession>S9RJU4</accession>
<dbReference type="HOGENOM" id="CLU_1407521_0_0_5"/>
<dbReference type="RefSeq" id="WP_020039151.1">
    <property type="nucleotide sequence ID" value="NZ_KE557280.1"/>
</dbReference>
<evidence type="ECO:0000313" key="6">
    <source>
        <dbReference type="Proteomes" id="UP000015347"/>
    </source>
</evidence>
<dbReference type="SUPFAM" id="SSF55785">
    <property type="entry name" value="PYP-like sensor domain (PAS domain)"/>
    <property type="match status" value="1"/>
</dbReference>
<keyword evidence="5" id="KW-0808">Transferase</keyword>
<dbReference type="STRING" id="1123237.Salmuc_03503"/>
<dbReference type="InterPro" id="IPR000014">
    <property type="entry name" value="PAS"/>
</dbReference>
<dbReference type="InterPro" id="IPR035965">
    <property type="entry name" value="PAS-like_dom_sf"/>
</dbReference>
<dbReference type="OrthoDB" id="489241at2"/>
<evidence type="ECO:0000256" key="2">
    <source>
        <dbReference type="ARBA" id="ARBA00022643"/>
    </source>
</evidence>
<dbReference type="GO" id="GO:0016301">
    <property type="term" value="F:kinase activity"/>
    <property type="evidence" value="ECO:0007669"/>
    <property type="project" value="UniProtKB-KW"/>
</dbReference>
<dbReference type="Pfam" id="PF13426">
    <property type="entry name" value="PAS_9"/>
    <property type="match status" value="1"/>
</dbReference>
<proteinExistence type="predicted"/>
<keyword evidence="5" id="KW-0418">Kinase</keyword>
<dbReference type="PANTHER" id="PTHR47429">
    <property type="entry name" value="PROTEIN TWIN LOV 1"/>
    <property type="match status" value="1"/>
</dbReference>
<keyword evidence="6" id="KW-1185">Reference proteome</keyword>
<keyword evidence="3" id="KW-0157">Chromophore</keyword>
<feature type="domain" description="PAS" evidence="4">
    <location>
        <begin position="4"/>
        <end position="83"/>
    </location>
</feature>
<name>S9RJU4_9RHOB</name>
<comment type="caution">
    <text evidence="5">The sequence shown here is derived from an EMBL/GenBank/DDBJ whole genome shotgun (WGS) entry which is preliminary data.</text>
</comment>
<dbReference type="Gene3D" id="3.30.450.20">
    <property type="entry name" value="PAS domain"/>
    <property type="match status" value="1"/>
</dbReference>
<gene>
    <name evidence="5" type="ORF">Salmuc_03503</name>
</gene>
<evidence type="ECO:0000256" key="3">
    <source>
        <dbReference type="ARBA" id="ARBA00022991"/>
    </source>
</evidence>
<reference evidence="6" key="1">
    <citation type="journal article" date="2014" name="Stand. Genomic Sci.">
        <title>Genome sequence of the exopolysaccharide-producing Salipiger mucosus type strain (DSM 16094(T)), a moderately halophilic member of the Roseobacter clade.</title>
        <authorList>
            <person name="Riedel T."/>
            <person name="Spring S."/>
            <person name="Fiebig A."/>
            <person name="Petersen J."/>
            <person name="Kyrpides N.C."/>
            <person name="Goker M."/>
            <person name="Klenk H.P."/>
        </authorList>
    </citation>
    <scope>NUCLEOTIDE SEQUENCE [LARGE SCALE GENOMIC DNA]</scope>
    <source>
        <strain evidence="6">DSM 16094</strain>
    </source>
</reference>
<dbReference type="PANTHER" id="PTHR47429:SF2">
    <property type="entry name" value="PROTEIN TWIN LOV 1"/>
    <property type="match status" value="1"/>
</dbReference>
<evidence type="ECO:0000256" key="1">
    <source>
        <dbReference type="ARBA" id="ARBA00022630"/>
    </source>
</evidence>
<keyword evidence="2" id="KW-0288">FMN</keyword>
<keyword evidence="1" id="KW-0285">Flavoprotein</keyword>
<dbReference type="eggNOG" id="COG3920">
    <property type="taxonomic scope" value="Bacteria"/>
</dbReference>
<evidence type="ECO:0000313" key="5">
    <source>
        <dbReference type="EMBL" id="EPX78395.1"/>
    </source>
</evidence>
<dbReference type="NCBIfam" id="TIGR00229">
    <property type="entry name" value="sensory_box"/>
    <property type="match status" value="1"/>
</dbReference>
<dbReference type="CDD" id="cd00130">
    <property type="entry name" value="PAS"/>
    <property type="match status" value="1"/>
</dbReference>
<dbReference type="Proteomes" id="UP000015347">
    <property type="component" value="Unassembled WGS sequence"/>
</dbReference>
<dbReference type="AlphaFoldDB" id="S9RJU4"/>
<dbReference type="EMBL" id="APVH01000039">
    <property type="protein sequence ID" value="EPX78395.1"/>
    <property type="molecule type" value="Genomic_DNA"/>
</dbReference>